<evidence type="ECO:0000313" key="4">
    <source>
        <dbReference type="Proteomes" id="UP000507140"/>
    </source>
</evidence>
<accession>A0ABM8LKV2</accession>
<feature type="region of interest" description="Disordered" evidence="1">
    <location>
        <begin position="34"/>
        <end position="70"/>
    </location>
</feature>
<keyword evidence="4" id="KW-1185">Reference proteome</keyword>
<dbReference type="Proteomes" id="UP000507140">
    <property type="component" value="Unassembled WGS sequence"/>
</dbReference>
<evidence type="ECO:0000313" key="3">
    <source>
        <dbReference type="EMBL" id="CAB3914185.1"/>
    </source>
</evidence>
<evidence type="ECO:0000256" key="2">
    <source>
        <dbReference type="SAM" id="SignalP"/>
    </source>
</evidence>
<protein>
    <recommendedName>
        <fullName evidence="5">SPOR domain-containing protein</fullName>
    </recommendedName>
</protein>
<evidence type="ECO:0008006" key="5">
    <source>
        <dbReference type="Google" id="ProtNLM"/>
    </source>
</evidence>
<name>A0ABM8LKV2_9BURK</name>
<proteinExistence type="predicted"/>
<dbReference type="EMBL" id="CADIKR010000008">
    <property type="protein sequence ID" value="CAB3914185.1"/>
    <property type="molecule type" value="Genomic_DNA"/>
</dbReference>
<comment type="caution">
    <text evidence="3">The sequence shown here is derived from an EMBL/GenBank/DDBJ whole genome shotgun (WGS) entry which is preliminary data.</text>
</comment>
<sequence length="168" mass="17749">MRALAWILALAITAAGAAAAALVVYSLATERPRDLRTAEPDSLGPSDEQVRHLDPNAGLVGGPLAPLQPNELRPLEANAGTEDLELGRPAASAESWLMSGSYGDGQAAERLAKALLAKGAPHDRIAIVRRTNAQGIVDWRVEVGPITIDQAMELQSLLQANGLEFDLE</sequence>
<feature type="signal peptide" evidence="2">
    <location>
        <begin position="1"/>
        <end position="20"/>
    </location>
</feature>
<organism evidence="3 4">
    <name type="scientific">Achromobacter mucicolens</name>
    <dbReference type="NCBI Taxonomy" id="1389922"/>
    <lineage>
        <taxon>Bacteria</taxon>
        <taxon>Pseudomonadati</taxon>
        <taxon>Pseudomonadota</taxon>
        <taxon>Betaproteobacteria</taxon>
        <taxon>Burkholderiales</taxon>
        <taxon>Alcaligenaceae</taxon>
        <taxon>Achromobacter</taxon>
    </lineage>
</organism>
<gene>
    <name evidence="3" type="ORF">LMG3415_05139</name>
</gene>
<evidence type="ECO:0000256" key="1">
    <source>
        <dbReference type="SAM" id="MobiDB-lite"/>
    </source>
</evidence>
<keyword evidence="2" id="KW-0732">Signal</keyword>
<feature type="chain" id="PRO_5046062697" description="SPOR domain-containing protein" evidence="2">
    <location>
        <begin position="21"/>
        <end position="168"/>
    </location>
</feature>
<reference evidence="3 4" key="1">
    <citation type="submission" date="2020-04" db="EMBL/GenBank/DDBJ databases">
        <authorList>
            <person name="De Canck E."/>
        </authorList>
    </citation>
    <scope>NUCLEOTIDE SEQUENCE [LARGE SCALE GENOMIC DNA]</scope>
    <source>
        <strain evidence="3 4">LMG 3415</strain>
    </source>
</reference>